<protein>
    <recommendedName>
        <fullName evidence="4">Amino acid permease</fullName>
    </recommendedName>
</protein>
<keyword evidence="1" id="KW-1133">Transmembrane helix</keyword>
<evidence type="ECO:0008006" key="4">
    <source>
        <dbReference type="Google" id="ProtNLM"/>
    </source>
</evidence>
<comment type="caution">
    <text evidence="2">The sequence shown here is derived from an EMBL/GenBank/DDBJ whole genome shotgun (WGS) entry which is preliminary data.</text>
</comment>
<evidence type="ECO:0000313" key="3">
    <source>
        <dbReference type="Proteomes" id="UP001398420"/>
    </source>
</evidence>
<dbReference type="GeneID" id="97822357"/>
<feature type="transmembrane region" description="Helical" evidence="1">
    <location>
        <begin position="35"/>
        <end position="56"/>
    </location>
</feature>
<accession>A0ABU9LIZ4</accession>
<dbReference type="Proteomes" id="UP001398420">
    <property type="component" value="Unassembled WGS sequence"/>
</dbReference>
<keyword evidence="1" id="KW-0812">Transmembrane</keyword>
<feature type="transmembrane region" description="Helical" evidence="1">
    <location>
        <begin position="12"/>
        <end position="29"/>
    </location>
</feature>
<keyword evidence="3" id="KW-1185">Reference proteome</keyword>
<sequence>MAAPKKGKIPNPITGAIFFIVVLVVLFKTQGELELWQGILLIIGLTVVYVLLTMLFPKKEQK</sequence>
<dbReference type="EMBL" id="JBCEWA010000003">
    <property type="protein sequence ID" value="MEL5987694.1"/>
    <property type="molecule type" value="Genomic_DNA"/>
</dbReference>
<gene>
    <name evidence="2" type="ORF">AAF454_04630</name>
</gene>
<reference evidence="2 3" key="1">
    <citation type="submission" date="2024-04" db="EMBL/GenBank/DDBJ databases">
        <authorList>
            <person name="Wu Y.S."/>
            <person name="Zhang L."/>
        </authorList>
    </citation>
    <scope>NUCLEOTIDE SEQUENCE [LARGE SCALE GENOMIC DNA]</scope>
    <source>
        <strain evidence="2 3">KG-01</strain>
    </source>
</reference>
<name>A0ABU9LIZ4_9BACL</name>
<proteinExistence type="predicted"/>
<organism evidence="2 3">
    <name type="scientific">Kurthia gibsonii</name>
    <dbReference type="NCBI Taxonomy" id="33946"/>
    <lineage>
        <taxon>Bacteria</taxon>
        <taxon>Bacillati</taxon>
        <taxon>Bacillota</taxon>
        <taxon>Bacilli</taxon>
        <taxon>Bacillales</taxon>
        <taxon>Caryophanaceae</taxon>
        <taxon>Kurthia</taxon>
    </lineage>
</organism>
<evidence type="ECO:0000313" key="2">
    <source>
        <dbReference type="EMBL" id="MEL5987694.1"/>
    </source>
</evidence>
<keyword evidence="1" id="KW-0472">Membrane</keyword>
<evidence type="ECO:0000256" key="1">
    <source>
        <dbReference type="SAM" id="Phobius"/>
    </source>
</evidence>
<dbReference type="RefSeq" id="WP_068456022.1">
    <property type="nucleotide sequence ID" value="NZ_BJOB01000057.1"/>
</dbReference>